<evidence type="ECO:0000256" key="1">
    <source>
        <dbReference type="SAM" id="Phobius"/>
    </source>
</evidence>
<comment type="caution">
    <text evidence="2">The sequence shown here is derived from an EMBL/GenBank/DDBJ whole genome shotgun (WGS) entry which is preliminary data.</text>
</comment>
<accession>A0AAD9TRK1</accession>
<organism evidence="2 3">
    <name type="scientific">Dipteronia dyeriana</name>
    <dbReference type="NCBI Taxonomy" id="168575"/>
    <lineage>
        <taxon>Eukaryota</taxon>
        <taxon>Viridiplantae</taxon>
        <taxon>Streptophyta</taxon>
        <taxon>Embryophyta</taxon>
        <taxon>Tracheophyta</taxon>
        <taxon>Spermatophyta</taxon>
        <taxon>Magnoliopsida</taxon>
        <taxon>eudicotyledons</taxon>
        <taxon>Gunneridae</taxon>
        <taxon>Pentapetalae</taxon>
        <taxon>rosids</taxon>
        <taxon>malvids</taxon>
        <taxon>Sapindales</taxon>
        <taxon>Sapindaceae</taxon>
        <taxon>Hippocastanoideae</taxon>
        <taxon>Acereae</taxon>
        <taxon>Dipteronia</taxon>
    </lineage>
</organism>
<dbReference type="AlphaFoldDB" id="A0AAD9TRK1"/>
<keyword evidence="1" id="KW-0472">Membrane</keyword>
<evidence type="ECO:0000313" key="2">
    <source>
        <dbReference type="EMBL" id="KAK2640927.1"/>
    </source>
</evidence>
<dbReference type="PANTHER" id="PTHR45631:SF202">
    <property type="entry name" value="SENESCENCE-INDUCED RECEPTOR-LIKE SERINE_THREONINE-PROTEIN KINASE"/>
    <property type="match status" value="1"/>
</dbReference>
<keyword evidence="1" id="KW-0812">Transmembrane</keyword>
<keyword evidence="3" id="KW-1185">Reference proteome</keyword>
<name>A0AAD9TRK1_9ROSI</name>
<gene>
    <name evidence="2" type="ORF">Ddye_022690</name>
</gene>
<evidence type="ECO:0000313" key="3">
    <source>
        <dbReference type="Proteomes" id="UP001280121"/>
    </source>
</evidence>
<dbReference type="InterPro" id="IPR001611">
    <property type="entry name" value="Leu-rich_rpt"/>
</dbReference>
<dbReference type="Pfam" id="PF00560">
    <property type="entry name" value="LRR_1"/>
    <property type="match status" value="2"/>
</dbReference>
<protein>
    <submittedName>
        <fullName evidence="2">Uncharacterized protein</fullName>
    </submittedName>
</protein>
<dbReference type="PANTHER" id="PTHR45631">
    <property type="entry name" value="OS07G0107800 PROTEIN-RELATED"/>
    <property type="match status" value="1"/>
</dbReference>
<feature type="non-terminal residue" evidence="2">
    <location>
        <position position="179"/>
    </location>
</feature>
<dbReference type="EMBL" id="JANJYI010000007">
    <property type="protein sequence ID" value="KAK2640927.1"/>
    <property type="molecule type" value="Genomic_DNA"/>
</dbReference>
<feature type="transmembrane region" description="Helical" evidence="1">
    <location>
        <begin position="96"/>
        <end position="119"/>
    </location>
</feature>
<dbReference type="Proteomes" id="UP001280121">
    <property type="component" value="Unassembled WGS sequence"/>
</dbReference>
<proteinExistence type="predicted"/>
<reference evidence="2" key="1">
    <citation type="journal article" date="2023" name="Plant J.">
        <title>Genome sequences and population genomics provide insights into the demographic history, inbreeding, and mutation load of two 'living fossil' tree species of Dipteronia.</title>
        <authorList>
            <person name="Feng Y."/>
            <person name="Comes H.P."/>
            <person name="Chen J."/>
            <person name="Zhu S."/>
            <person name="Lu R."/>
            <person name="Zhang X."/>
            <person name="Li P."/>
            <person name="Qiu J."/>
            <person name="Olsen K.M."/>
            <person name="Qiu Y."/>
        </authorList>
    </citation>
    <scope>NUCLEOTIDE SEQUENCE</scope>
    <source>
        <strain evidence="2">KIB01</strain>
    </source>
</reference>
<sequence>VKNLSNNNLNGSLPEFLTKLPHLTVFDRNLSHNSLNGPVPGFLAKLTSLRVLNLTGNNLTGSHADELVRRLEDSSLIISCDGNPDLRFHEKKKNKFIVPLVVSAAAIVFTLLIALAIWLRHKRRKEQDRNAITLRATDISPIALLSDNVMGAMWNYSSGSTAGTFYRLWAVKEGSKKTK</sequence>
<dbReference type="Gene3D" id="3.80.10.10">
    <property type="entry name" value="Ribonuclease Inhibitor"/>
    <property type="match status" value="1"/>
</dbReference>
<keyword evidence="1" id="KW-1133">Transmembrane helix</keyword>
<dbReference type="SUPFAM" id="SSF52058">
    <property type="entry name" value="L domain-like"/>
    <property type="match status" value="1"/>
</dbReference>
<dbReference type="InterPro" id="IPR032675">
    <property type="entry name" value="LRR_dom_sf"/>
</dbReference>